<dbReference type="EMBL" id="JBFXLS010000009">
    <property type="protein sequence ID" value="KAL2831516.1"/>
    <property type="molecule type" value="Genomic_DNA"/>
</dbReference>
<reference evidence="2 3" key="1">
    <citation type="submission" date="2024-07" db="EMBL/GenBank/DDBJ databases">
        <title>Section-level genome sequencing and comparative genomics of Aspergillus sections Usti and Cavernicolus.</title>
        <authorList>
            <consortium name="Lawrence Berkeley National Laboratory"/>
            <person name="Nybo J.L."/>
            <person name="Vesth T.C."/>
            <person name="Theobald S."/>
            <person name="Frisvad J.C."/>
            <person name="Larsen T.O."/>
            <person name="Kjaerboelling I."/>
            <person name="Rothschild-Mancinelli K."/>
            <person name="Lyhne E.K."/>
            <person name="Kogle M.E."/>
            <person name="Barry K."/>
            <person name="Clum A."/>
            <person name="Na H."/>
            <person name="Ledsgaard L."/>
            <person name="Lin J."/>
            <person name="Lipzen A."/>
            <person name="Kuo A."/>
            <person name="Riley R."/>
            <person name="Mondo S."/>
            <person name="LaButti K."/>
            <person name="Haridas S."/>
            <person name="Pangalinan J."/>
            <person name="Salamov A.A."/>
            <person name="Simmons B.A."/>
            <person name="Magnuson J.K."/>
            <person name="Chen J."/>
            <person name="Drula E."/>
            <person name="Henrissat B."/>
            <person name="Wiebenga A."/>
            <person name="Lubbers R.J."/>
            <person name="Gomes A.C."/>
            <person name="Makela M.R."/>
            <person name="Stajich J."/>
            <person name="Grigoriev I.V."/>
            <person name="Mortensen U.H."/>
            <person name="De vries R.P."/>
            <person name="Baker S.E."/>
            <person name="Andersen M.R."/>
        </authorList>
    </citation>
    <scope>NUCLEOTIDE SEQUENCE [LARGE SCALE GENOMIC DNA]</scope>
    <source>
        <strain evidence="2 3">CBS 600.67</strain>
    </source>
</reference>
<feature type="domain" description="CorA-like transporter" evidence="1">
    <location>
        <begin position="13"/>
        <end position="258"/>
    </location>
</feature>
<dbReference type="Pfam" id="PF26616">
    <property type="entry name" value="CorA-like"/>
    <property type="match status" value="1"/>
</dbReference>
<name>A0ABR4IUU0_9EURO</name>
<evidence type="ECO:0000259" key="1">
    <source>
        <dbReference type="Pfam" id="PF26616"/>
    </source>
</evidence>
<sequence length="468" mass="53192">MSNNSDTTLCCSETDSWKEYLDSLDLLEHRDAIRSRIEQDKHRLFVDDSARSQLEIWITSSQNDGLSISHPSSEQDLTYALRNQEIGQSLSVYVSQKSSWSRLQITFPTFAGLCRGLSLPPDFLDIIALFGYKRADVDGYFSAVFSSGDLNRSAEGQSHGYMSYNIRYVAIHCRALKNPWSVRQFAVCHLFHASGDSRWLYINLPQDAKQHMEETFRRNSNKHNMPSIIWHAFFLKYCVTTWRGYINFLDQCLREVCTAVTLAQIQGKHATDFDISFPTCQKLTDLRLRILEASDILDSYRIIANKILDVAGDLHHCGRLQDQQYRDMRGVVKDQMSSTRCHSRKLNTLASQAESGIQIVHTPNIDFLFTFRSSISNTISKISYFMRLRNDALVQERTGSLNAALDSALSETKLIAQINEKTYSQAQKTGITSLLTLAYTPAGIIAVGSPYKRGCSSKGIITWYIIYN</sequence>
<evidence type="ECO:0000313" key="2">
    <source>
        <dbReference type="EMBL" id="KAL2831516.1"/>
    </source>
</evidence>
<protein>
    <recommendedName>
        <fullName evidence="1">CorA-like transporter domain-containing protein</fullName>
    </recommendedName>
</protein>
<evidence type="ECO:0000313" key="3">
    <source>
        <dbReference type="Proteomes" id="UP001610335"/>
    </source>
</evidence>
<gene>
    <name evidence="2" type="ORF">BDW59DRAFT_157942</name>
</gene>
<accession>A0ABR4IUU0</accession>
<keyword evidence="3" id="KW-1185">Reference proteome</keyword>
<organism evidence="2 3">
    <name type="scientific">Aspergillus cavernicola</name>
    <dbReference type="NCBI Taxonomy" id="176166"/>
    <lineage>
        <taxon>Eukaryota</taxon>
        <taxon>Fungi</taxon>
        <taxon>Dikarya</taxon>
        <taxon>Ascomycota</taxon>
        <taxon>Pezizomycotina</taxon>
        <taxon>Eurotiomycetes</taxon>
        <taxon>Eurotiomycetidae</taxon>
        <taxon>Eurotiales</taxon>
        <taxon>Aspergillaceae</taxon>
        <taxon>Aspergillus</taxon>
        <taxon>Aspergillus subgen. Nidulantes</taxon>
    </lineage>
</organism>
<comment type="caution">
    <text evidence="2">The sequence shown here is derived from an EMBL/GenBank/DDBJ whole genome shotgun (WGS) entry which is preliminary data.</text>
</comment>
<dbReference type="Proteomes" id="UP001610335">
    <property type="component" value="Unassembled WGS sequence"/>
</dbReference>
<dbReference type="InterPro" id="IPR058257">
    <property type="entry name" value="CorA-like_dom"/>
</dbReference>
<proteinExistence type="predicted"/>